<evidence type="ECO:0000313" key="2">
    <source>
        <dbReference type="EMBL" id="TPE42941.1"/>
    </source>
</evidence>
<protein>
    <submittedName>
        <fullName evidence="2">IS21 family transposase</fullName>
    </submittedName>
</protein>
<comment type="caution">
    <text evidence="2">The sequence shown here is derived from an EMBL/GenBank/DDBJ whole genome shotgun (WGS) entry which is preliminary data.</text>
</comment>
<organism evidence="2 3">
    <name type="scientific">Maribrevibacterium harenarium</name>
    <dbReference type="NCBI Taxonomy" id="2589817"/>
    <lineage>
        <taxon>Bacteria</taxon>
        <taxon>Pseudomonadati</taxon>
        <taxon>Pseudomonadota</taxon>
        <taxon>Gammaproteobacteria</taxon>
        <taxon>Oceanospirillales</taxon>
        <taxon>Oceanospirillaceae</taxon>
        <taxon>Maribrevibacterium</taxon>
    </lineage>
</organism>
<accession>A0A501W6M8</accession>
<name>A0A501W6M8_9GAMM</name>
<feature type="region of interest" description="Disordered" evidence="1">
    <location>
        <begin position="70"/>
        <end position="94"/>
    </location>
</feature>
<keyword evidence="3" id="KW-1185">Reference proteome</keyword>
<gene>
    <name evidence="2" type="ORF">FJM67_17365</name>
</gene>
<feature type="non-terminal residue" evidence="2">
    <location>
        <position position="1"/>
    </location>
</feature>
<evidence type="ECO:0000256" key="1">
    <source>
        <dbReference type="SAM" id="MobiDB-lite"/>
    </source>
</evidence>
<reference evidence="2 3" key="1">
    <citation type="submission" date="2019-06" db="EMBL/GenBank/DDBJ databases">
        <title>A novel bacterium of genus Marinomonas, isolated from coastal sand.</title>
        <authorList>
            <person name="Huang H."/>
            <person name="Mo K."/>
            <person name="Hu Y."/>
        </authorList>
    </citation>
    <scope>NUCLEOTIDE SEQUENCE [LARGE SCALE GENOMIC DNA]</scope>
    <source>
        <strain evidence="2 3">HB171799</strain>
    </source>
</reference>
<proteinExistence type="predicted"/>
<dbReference type="AlphaFoldDB" id="A0A501W6M8"/>
<dbReference type="EMBL" id="VFRR01000120">
    <property type="protein sequence ID" value="TPE42941.1"/>
    <property type="molecule type" value="Genomic_DNA"/>
</dbReference>
<sequence>DIGPATREVIHKMLSSKPHPEQSYRSCLGLLNLSKTYGESRLEQACQDGLMLTKTNYTFINNLLKNNREGQLNKGKASTPNLVHSNVRGPNCYH</sequence>
<dbReference type="Proteomes" id="UP000315901">
    <property type="component" value="Unassembled WGS sequence"/>
</dbReference>
<evidence type="ECO:0000313" key="3">
    <source>
        <dbReference type="Proteomes" id="UP000315901"/>
    </source>
</evidence>